<dbReference type="Proteomes" id="UP000070195">
    <property type="component" value="Unassembled WGS sequence"/>
</dbReference>
<accession>A0A133UCB3</accession>
<name>A0A133UCB3_9EURY</name>
<keyword evidence="2" id="KW-1185">Reference proteome</keyword>
<reference evidence="1 2" key="1">
    <citation type="journal article" date="2016" name="Sci. Rep.">
        <title>Metabolic traits of an uncultured archaeal lineage -MSBL1- from brine pools of the Red Sea.</title>
        <authorList>
            <person name="Mwirichia R."/>
            <person name="Alam I."/>
            <person name="Rashid M."/>
            <person name="Vinu M."/>
            <person name="Ba-Alawi W."/>
            <person name="Anthony Kamau A."/>
            <person name="Kamanda Ngugi D."/>
            <person name="Goker M."/>
            <person name="Klenk H.P."/>
            <person name="Bajic V."/>
            <person name="Stingl U."/>
        </authorList>
    </citation>
    <scope>NUCLEOTIDE SEQUENCE [LARGE SCALE GENOMIC DNA]</scope>
    <source>
        <strain evidence="1">SCGC-AAA259D18</strain>
    </source>
</reference>
<protein>
    <submittedName>
        <fullName evidence="1">Uncharacterized protein</fullName>
    </submittedName>
</protein>
<gene>
    <name evidence="1" type="ORF">AKJ63_00700</name>
</gene>
<dbReference type="EMBL" id="LHXM01000010">
    <property type="protein sequence ID" value="KXA91828.1"/>
    <property type="molecule type" value="Genomic_DNA"/>
</dbReference>
<evidence type="ECO:0000313" key="1">
    <source>
        <dbReference type="EMBL" id="KXA91828.1"/>
    </source>
</evidence>
<comment type="caution">
    <text evidence="1">The sequence shown here is derived from an EMBL/GenBank/DDBJ whole genome shotgun (WGS) entry which is preliminary data.</text>
</comment>
<proteinExistence type="predicted"/>
<organism evidence="1 2">
    <name type="scientific">candidate division MSBL1 archaeon SCGC-AAA259D18</name>
    <dbReference type="NCBI Taxonomy" id="1698262"/>
    <lineage>
        <taxon>Archaea</taxon>
        <taxon>Methanobacteriati</taxon>
        <taxon>Methanobacteriota</taxon>
        <taxon>candidate division MSBL1</taxon>
    </lineage>
</organism>
<evidence type="ECO:0000313" key="2">
    <source>
        <dbReference type="Proteomes" id="UP000070195"/>
    </source>
</evidence>
<sequence length="60" mass="6833">KTRQNISNPNLPTLLIDLKSHRDAKLQKSEVTRFKENFFDLQFSKISAGRPSFLGTLGNN</sequence>
<feature type="non-terminal residue" evidence="1">
    <location>
        <position position="1"/>
    </location>
</feature>
<dbReference type="AlphaFoldDB" id="A0A133UCB3"/>